<proteinExistence type="predicted"/>
<comment type="caution">
    <text evidence="1">The sequence shown here is derived from an EMBL/GenBank/DDBJ whole genome shotgun (WGS) entry which is preliminary data.</text>
</comment>
<gene>
    <name evidence="1" type="ORF">B296_00002975</name>
</gene>
<evidence type="ECO:0000313" key="2">
    <source>
        <dbReference type="Proteomes" id="UP000287651"/>
    </source>
</evidence>
<protein>
    <submittedName>
        <fullName evidence="1">Uncharacterized protein</fullName>
    </submittedName>
</protein>
<name>A0A427ANU7_ENSVE</name>
<organism evidence="1 2">
    <name type="scientific">Ensete ventricosum</name>
    <name type="common">Abyssinian banana</name>
    <name type="synonym">Musa ensete</name>
    <dbReference type="NCBI Taxonomy" id="4639"/>
    <lineage>
        <taxon>Eukaryota</taxon>
        <taxon>Viridiplantae</taxon>
        <taxon>Streptophyta</taxon>
        <taxon>Embryophyta</taxon>
        <taxon>Tracheophyta</taxon>
        <taxon>Spermatophyta</taxon>
        <taxon>Magnoliopsida</taxon>
        <taxon>Liliopsida</taxon>
        <taxon>Zingiberales</taxon>
        <taxon>Musaceae</taxon>
        <taxon>Ensete</taxon>
    </lineage>
</organism>
<dbReference type="AlphaFoldDB" id="A0A427ANU7"/>
<dbReference type="Proteomes" id="UP000287651">
    <property type="component" value="Unassembled WGS sequence"/>
</dbReference>
<accession>A0A427ANU7</accession>
<evidence type="ECO:0000313" key="1">
    <source>
        <dbReference type="EMBL" id="RRT77889.1"/>
    </source>
</evidence>
<reference evidence="1 2" key="1">
    <citation type="journal article" date="2014" name="Agronomy (Basel)">
        <title>A Draft Genome Sequence for Ensete ventricosum, the Drought-Tolerant Tree Against Hunger.</title>
        <authorList>
            <person name="Harrison J."/>
            <person name="Moore K.A."/>
            <person name="Paszkiewicz K."/>
            <person name="Jones T."/>
            <person name="Grant M."/>
            <person name="Ambacheew D."/>
            <person name="Muzemil S."/>
            <person name="Studholme D.J."/>
        </authorList>
    </citation>
    <scope>NUCLEOTIDE SEQUENCE [LARGE SCALE GENOMIC DNA]</scope>
</reference>
<dbReference type="EMBL" id="AMZH03001812">
    <property type="protein sequence ID" value="RRT77889.1"/>
    <property type="molecule type" value="Genomic_DNA"/>
</dbReference>
<sequence>MELQPDYRPRLNLGIGPGSYVRRFAEGIRKLVGNTPGDHRKKTIGLAARMSKTAGLCGRFGLHPKKIGTGRWCASRRRIRG</sequence>